<dbReference type="NCBIfam" id="NF002938">
    <property type="entry name" value="PRK03592.1"/>
    <property type="match status" value="1"/>
</dbReference>
<evidence type="ECO:0000256" key="4">
    <source>
        <dbReference type="ARBA" id="ARBA00012065"/>
    </source>
</evidence>
<reference evidence="8" key="1">
    <citation type="submission" date="2021-01" db="EMBL/GenBank/DDBJ databases">
        <title>Whole genome shotgun sequence of Rhizocola hellebori NBRC 109834.</title>
        <authorList>
            <person name="Komaki H."/>
            <person name="Tamura T."/>
        </authorList>
    </citation>
    <scope>NUCLEOTIDE SEQUENCE</scope>
    <source>
        <strain evidence="8">NBRC 109834</strain>
    </source>
</reference>
<accession>A0A8J3Q848</accession>
<dbReference type="InterPro" id="IPR023594">
    <property type="entry name" value="Haloalkane_dehalogenase_2"/>
</dbReference>
<evidence type="ECO:0000313" key="8">
    <source>
        <dbReference type="EMBL" id="GIH05164.1"/>
    </source>
</evidence>
<evidence type="ECO:0000256" key="5">
    <source>
        <dbReference type="ARBA" id="ARBA00022801"/>
    </source>
</evidence>
<protein>
    <recommendedName>
        <fullName evidence="4 6">Haloalkane dehalogenase</fullName>
        <ecNumber evidence="4 6">3.8.1.5</ecNumber>
    </recommendedName>
</protein>
<feature type="active site" description="Proton acceptor" evidence="6">
    <location>
        <position position="272"/>
    </location>
</feature>
<feature type="active site" description="Proton donor" evidence="6">
    <location>
        <position position="133"/>
    </location>
</feature>
<dbReference type="AlphaFoldDB" id="A0A8J3Q848"/>
<comment type="catalytic activity">
    <reaction evidence="1 6">
        <text>1-haloalkane + H2O = a halide anion + a primary alcohol + H(+)</text>
        <dbReference type="Rhea" id="RHEA:19081"/>
        <dbReference type="ChEBI" id="CHEBI:15377"/>
        <dbReference type="ChEBI" id="CHEBI:15378"/>
        <dbReference type="ChEBI" id="CHEBI:15734"/>
        <dbReference type="ChEBI" id="CHEBI:16042"/>
        <dbReference type="ChEBI" id="CHEBI:18060"/>
        <dbReference type="EC" id="3.8.1.5"/>
    </reaction>
</comment>
<dbReference type="InterPro" id="IPR029058">
    <property type="entry name" value="AB_hydrolase_fold"/>
</dbReference>
<comment type="similarity">
    <text evidence="2 6">Belongs to the haloalkane dehalogenase family. Type 2 subfamily.</text>
</comment>
<keyword evidence="5 6" id="KW-0378">Hydrolase</keyword>
<dbReference type="InterPro" id="IPR000073">
    <property type="entry name" value="AB_hydrolase_1"/>
</dbReference>
<evidence type="ECO:0000256" key="2">
    <source>
        <dbReference type="ARBA" id="ARBA00007213"/>
    </source>
</evidence>
<comment type="caution">
    <text evidence="8">The sequence shown here is derived from an EMBL/GenBank/DDBJ whole genome shotgun (WGS) entry which is preliminary data.</text>
</comment>
<evidence type="ECO:0000256" key="6">
    <source>
        <dbReference type="HAMAP-Rule" id="MF_01231"/>
    </source>
</evidence>
<dbReference type="GO" id="GO:0018786">
    <property type="term" value="F:haloalkane dehalogenase activity"/>
    <property type="evidence" value="ECO:0007669"/>
    <property type="project" value="UniProtKB-UniRule"/>
</dbReference>
<dbReference type="Gene3D" id="3.40.50.1820">
    <property type="entry name" value="alpha/beta hydrolase"/>
    <property type="match status" value="1"/>
</dbReference>
<dbReference type="RefSeq" id="WP_203909035.1">
    <property type="nucleotide sequence ID" value="NZ_BONY01000017.1"/>
</dbReference>
<evidence type="ECO:0000259" key="7">
    <source>
        <dbReference type="Pfam" id="PF00561"/>
    </source>
</evidence>
<dbReference type="PRINTS" id="PR00412">
    <property type="entry name" value="EPOXHYDRLASE"/>
</dbReference>
<proteinExistence type="inferred from homology"/>
<dbReference type="SUPFAM" id="SSF53474">
    <property type="entry name" value="alpha/beta-Hydrolases"/>
    <property type="match status" value="1"/>
</dbReference>
<dbReference type="HAMAP" id="MF_01231">
    <property type="entry name" value="Haloalk_dehal_type2"/>
    <property type="match status" value="1"/>
</dbReference>
<dbReference type="PANTHER" id="PTHR43329">
    <property type="entry name" value="EPOXIDE HYDROLASE"/>
    <property type="match status" value="1"/>
</dbReference>
<keyword evidence="9" id="KW-1185">Reference proteome</keyword>
<feature type="active site" description="Nucleophile" evidence="6">
    <location>
        <position position="109"/>
    </location>
</feature>
<comment type="subunit">
    <text evidence="3 6">Monomer.</text>
</comment>
<feature type="domain" description="AB hydrolase-1" evidence="7">
    <location>
        <begin position="35"/>
        <end position="148"/>
    </location>
</feature>
<gene>
    <name evidence="8" type="primary">dhaA_2</name>
    <name evidence="6" type="synonym">dhaA</name>
    <name evidence="8" type="ORF">Rhe02_32310</name>
</gene>
<organism evidence="8 9">
    <name type="scientific">Rhizocola hellebori</name>
    <dbReference type="NCBI Taxonomy" id="1392758"/>
    <lineage>
        <taxon>Bacteria</taxon>
        <taxon>Bacillati</taxon>
        <taxon>Actinomycetota</taxon>
        <taxon>Actinomycetes</taxon>
        <taxon>Micromonosporales</taxon>
        <taxon>Micromonosporaceae</taxon>
        <taxon>Rhizocola</taxon>
    </lineage>
</organism>
<evidence type="ECO:0000313" key="9">
    <source>
        <dbReference type="Proteomes" id="UP000612899"/>
    </source>
</evidence>
<sequence>MRSESDISSADQNPRSQVDLLDTYMAYVEVGEGDPIVFLHGNPTSSYLWRNIIPAVSGVGRCLAPDLIGMGESGPAPDGNYRFLDQVRYLDAWFDAVGATDDVVLVVHDWGSALGFYRAMRHPEQIKGIAYMEALAAPRRWEDFPHGVDDAFRAIRSPAGEKLVLQDNIFIEGILPKSVMRPLGEQEMAAYRRPFPSPQSRLPILTLARELPIEGEPAEMVSIVESYGEWLSRSQVPKLFVSAEPGVLLTGSARDFCRTFPNQKEISVPGIHYLQEDSPEEIGLALHAFVADL</sequence>
<dbReference type="EMBL" id="BONY01000017">
    <property type="protein sequence ID" value="GIH05164.1"/>
    <property type="molecule type" value="Genomic_DNA"/>
</dbReference>
<dbReference type="Pfam" id="PF00561">
    <property type="entry name" value="Abhydrolase_1"/>
    <property type="match status" value="1"/>
</dbReference>
<evidence type="ECO:0000256" key="3">
    <source>
        <dbReference type="ARBA" id="ARBA00011245"/>
    </source>
</evidence>
<comment type="function">
    <text evidence="6">Catalyzes hydrolytic cleavage of carbon-halogen bonds in halogenated aliphatic compounds, leading to the formation of the corresponding primary alcohols, halide ions and protons.</text>
</comment>
<dbReference type="Proteomes" id="UP000612899">
    <property type="component" value="Unassembled WGS sequence"/>
</dbReference>
<name>A0A8J3Q848_9ACTN</name>
<dbReference type="InterPro" id="IPR000639">
    <property type="entry name" value="Epox_hydrolase-like"/>
</dbReference>
<evidence type="ECO:0000256" key="1">
    <source>
        <dbReference type="ARBA" id="ARBA00001644"/>
    </source>
</evidence>
<dbReference type="EC" id="3.8.1.5" evidence="4 6"/>